<keyword evidence="2" id="KW-0238">DNA-binding</keyword>
<name>A0A2N8PJN3_STRNR</name>
<dbReference type="InterPro" id="IPR036390">
    <property type="entry name" value="WH_DNA-bd_sf"/>
</dbReference>
<evidence type="ECO:0000256" key="1">
    <source>
        <dbReference type="ARBA" id="ARBA00023015"/>
    </source>
</evidence>
<reference evidence="6" key="1">
    <citation type="submission" date="2015-09" db="EMBL/GenBank/DDBJ databases">
        <authorList>
            <person name="Graham D.E."/>
            <person name="Mahan K.M."/>
            <person name="Klingeman D.M."/>
            <person name="Fida T."/>
            <person name="Giannone R.J."/>
            <person name="Hettich R.L."/>
            <person name="Parry R.J."/>
            <person name="Spain J.C."/>
        </authorList>
    </citation>
    <scope>NUCLEOTIDE SEQUENCE [LARGE SCALE GENOMIC DNA]</scope>
    <source>
        <strain evidence="6">JCM 4701</strain>
    </source>
</reference>
<dbReference type="Pfam" id="PF01037">
    <property type="entry name" value="AsnC_trans_reg"/>
    <property type="match status" value="1"/>
</dbReference>
<dbReference type="AlphaFoldDB" id="A0A2N8PJN3"/>
<dbReference type="GO" id="GO:0043565">
    <property type="term" value="F:sequence-specific DNA binding"/>
    <property type="evidence" value="ECO:0007669"/>
    <property type="project" value="InterPro"/>
</dbReference>
<sequence>MKPETVVLDEVDTGLVHALEIDGRAPFRLIGAALGVSEHTVARRYRRLRTAGVLRVVGALNGARLGHSAWTLRLRCTPDAATALADALAARPDTSYVHLLSGGTEISCSVQTPTADRGEELLLRKLPRTGRVTSVTAHLLLGLPQGPGVARPGGGPVALPAGAARLTPEQVALLAPPVADEAIGADGDVPGTEEGGRVLGSADRALIEVLSRDGRAGHIELAAAAGVSESTVRRRLAVLRRAGVLAFLVDIPPAALGFRTEARLWMSVRPSRLAEVVAALAGHPEVSFVAMTTGPTNLVAAVNCRDPLDLARYLTGRIASLDAIRTLETAPVIRTVKRAGALLPLPR</sequence>
<dbReference type="InterPro" id="IPR019888">
    <property type="entry name" value="Tscrpt_reg_AsnC-like"/>
</dbReference>
<organism evidence="5 6">
    <name type="scientific">Streptomyces noursei</name>
    <name type="common">Streptomyces albulus</name>
    <dbReference type="NCBI Taxonomy" id="1971"/>
    <lineage>
        <taxon>Bacteria</taxon>
        <taxon>Bacillati</taxon>
        <taxon>Actinomycetota</taxon>
        <taxon>Actinomycetes</taxon>
        <taxon>Kitasatosporales</taxon>
        <taxon>Streptomycetaceae</taxon>
        <taxon>Streptomyces</taxon>
    </lineage>
</organism>
<proteinExistence type="predicted"/>
<dbReference type="SMART" id="SM00344">
    <property type="entry name" value="HTH_ASNC"/>
    <property type="match status" value="2"/>
</dbReference>
<evidence type="ECO:0000259" key="4">
    <source>
        <dbReference type="PROSITE" id="PS50956"/>
    </source>
</evidence>
<evidence type="ECO:0000256" key="2">
    <source>
        <dbReference type="ARBA" id="ARBA00023125"/>
    </source>
</evidence>
<dbReference type="RefSeq" id="WP_102923600.1">
    <property type="nucleotide sequence ID" value="NZ_LJSN01000002.1"/>
</dbReference>
<dbReference type="InterPro" id="IPR011008">
    <property type="entry name" value="Dimeric_a/b-barrel"/>
</dbReference>
<dbReference type="Pfam" id="PF13404">
    <property type="entry name" value="HTH_AsnC-type"/>
    <property type="match status" value="2"/>
</dbReference>
<evidence type="ECO:0000313" key="6">
    <source>
        <dbReference type="Proteomes" id="UP000236047"/>
    </source>
</evidence>
<dbReference type="SUPFAM" id="SSF54909">
    <property type="entry name" value="Dimeric alpha+beta barrel"/>
    <property type="match status" value="1"/>
</dbReference>
<gene>
    <name evidence="5" type="ORF">AOB60_11115</name>
</gene>
<feature type="domain" description="HTH asnC-type" evidence="4">
    <location>
        <begin position="203"/>
        <end position="259"/>
    </location>
</feature>
<keyword evidence="1" id="KW-0805">Transcription regulation</keyword>
<dbReference type="PROSITE" id="PS50956">
    <property type="entry name" value="HTH_ASNC_2"/>
    <property type="match status" value="2"/>
</dbReference>
<comment type="caution">
    <text evidence="5">The sequence shown here is derived from an EMBL/GenBank/DDBJ whole genome shotgun (WGS) entry which is preliminary data.</text>
</comment>
<dbReference type="Gene3D" id="3.30.70.920">
    <property type="match status" value="1"/>
</dbReference>
<dbReference type="EMBL" id="LJSN01000002">
    <property type="protein sequence ID" value="PNE41237.1"/>
    <property type="molecule type" value="Genomic_DNA"/>
</dbReference>
<dbReference type="PANTHER" id="PTHR30154">
    <property type="entry name" value="LEUCINE-RESPONSIVE REGULATORY PROTEIN"/>
    <property type="match status" value="1"/>
</dbReference>
<protein>
    <submittedName>
        <fullName evidence="5">AsnC family transcriptional regulator</fullName>
    </submittedName>
</protein>
<evidence type="ECO:0000256" key="3">
    <source>
        <dbReference type="ARBA" id="ARBA00023163"/>
    </source>
</evidence>
<accession>A0A2N8PJN3</accession>
<dbReference type="GO" id="GO:0005829">
    <property type="term" value="C:cytosol"/>
    <property type="evidence" value="ECO:0007669"/>
    <property type="project" value="TreeGrafter"/>
</dbReference>
<dbReference type="InterPro" id="IPR036388">
    <property type="entry name" value="WH-like_DNA-bd_sf"/>
</dbReference>
<feature type="domain" description="HTH asnC-type" evidence="4">
    <location>
        <begin position="8"/>
        <end position="68"/>
    </location>
</feature>
<dbReference type="InterPro" id="IPR019887">
    <property type="entry name" value="Tscrpt_reg_AsnC/Lrp_C"/>
</dbReference>
<dbReference type="GO" id="GO:0043200">
    <property type="term" value="P:response to amino acid"/>
    <property type="evidence" value="ECO:0007669"/>
    <property type="project" value="TreeGrafter"/>
</dbReference>
<dbReference type="Gene3D" id="1.10.10.10">
    <property type="entry name" value="Winged helix-like DNA-binding domain superfamily/Winged helix DNA-binding domain"/>
    <property type="match status" value="2"/>
</dbReference>
<dbReference type="InterPro" id="IPR000485">
    <property type="entry name" value="AsnC-type_HTH_dom"/>
</dbReference>
<dbReference type="PANTHER" id="PTHR30154:SF34">
    <property type="entry name" value="TRANSCRIPTIONAL REGULATOR AZLB"/>
    <property type="match status" value="1"/>
</dbReference>
<evidence type="ECO:0000313" key="5">
    <source>
        <dbReference type="EMBL" id="PNE41237.1"/>
    </source>
</evidence>
<keyword evidence="3" id="KW-0804">Transcription</keyword>
<dbReference type="SUPFAM" id="SSF46785">
    <property type="entry name" value="Winged helix' DNA-binding domain"/>
    <property type="match status" value="2"/>
</dbReference>
<keyword evidence="6" id="KW-1185">Reference proteome</keyword>
<dbReference type="Proteomes" id="UP000236047">
    <property type="component" value="Unassembled WGS sequence"/>
</dbReference>
<dbReference type="PRINTS" id="PR00033">
    <property type="entry name" value="HTHASNC"/>
</dbReference>